<feature type="compositionally biased region" description="Polar residues" evidence="2">
    <location>
        <begin position="1"/>
        <end position="12"/>
    </location>
</feature>
<feature type="compositionally biased region" description="Acidic residues" evidence="2">
    <location>
        <begin position="155"/>
        <end position="170"/>
    </location>
</feature>
<protein>
    <recommendedName>
        <fullName evidence="5">PRLI-interacting factor A</fullName>
    </recommendedName>
</protein>
<dbReference type="Proteomes" id="UP001140206">
    <property type="component" value="Chromosome 3"/>
</dbReference>
<evidence type="ECO:0008006" key="5">
    <source>
        <dbReference type="Google" id="ProtNLM"/>
    </source>
</evidence>
<dbReference type="AlphaFoldDB" id="A0AAV8E5C4"/>
<comment type="caution">
    <text evidence="3">The sequence shown here is derived from an EMBL/GenBank/DDBJ whole genome shotgun (WGS) entry which is preliminary data.</text>
</comment>
<evidence type="ECO:0000256" key="1">
    <source>
        <dbReference type="SAM" id="Coils"/>
    </source>
</evidence>
<dbReference type="PANTHER" id="PTHR34484">
    <property type="entry name" value="OS02G0832600 PROTEIN"/>
    <property type="match status" value="1"/>
</dbReference>
<feature type="region of interest" description="Disordered" evidence="2">
    <location>
        <begin position="149"/>
        <end position="178"/>
    </location>
</feature>
<dbReference type="PANTHER" id="PTHR34484:SF2">
    <property type="entry name" value="OS02G0832600 PROTEIN"/>
    <property type="match status" value="1"/>
</dbReference>
<proteinExistence type="predicted"/>
<dbReference type="EMBL" id="JAMFTS010000003">
    <property type="protein sequence ID" value="KAJ4775459.1"/>
    <property type="molecule type" value="Genomic_DNA"/>
</dbReference>
<accession>A0AAV8E5C4</accession>
<feature type="compositionally biased region" description="Basic residues" evidence="2">
    <location>
        <begin position="19"/>
        <end position="28"/>
    </location>
</feature>
<feature type="coiled-coil region" evidence="1">
    <location>
        <begin position="203"/>
        <end position="244"/>
    </location>
</feature>
<sequence length="333" mass="36806">MDPSQIPNQLPFQNLRPRANWKKHKSNVTKKLSAMAMASTAPPPPDGSYSYYPPSLQVLQAQNHIKSRRFYKKKYPNPRFAPFAPRNTTSFIIRAKKSGGIASLVSPSPVTPAILPTPRFSPTREGLVDMAKEEWGVDGYGSMSGLIRLRSPKEGEDEEDGSSDSSESDVEEHVEVERRLDHDLSRFEMIYPVGPDENQDGEGAQAEARVARLEEENLTLRERLFLVETEVGEIRRRLEELEKRFQKGNGMDVDGSNGTGENLSGGDVDGRCTGEENGSWKVVNGGNVEEKNVNADDVGEGNAGENNRNLEDGNGDNEENLSPVKNIGTSVQY</sequence>
<evidence type="ECO:0000313" key="4">
    <source>
        <dbReference type="Proteomes" id="UP001140206"/>
    </source>
</evidence>
<reference evidence="3" key="1">
    <citation type="submission" date="2022-08" db="EMBL/GenBank/DDBJ databases">
        <authorList>
            <person name="Marques A."/>
        </authorList>
    </citation>
    <scope>NUCLEOTIDE SEQUENCE</scope>
    <source>
        <strain evidence="3">RhyPub2mFocal</strain>
        <tissue evidence="3">Leaves</tissue>
    </source>
</reference>
<keyword evidence="1" id="KW-0175">Coiled coil</keyword>
<feature type="region of interest" description="Disordered" evidence="2">
    <location>
        <begin position="1"/>
        <end position="49"/>
    </location>
</feature>
<evidence type="ECO:0000256" key="2">
    <source>
        <dbReference type="SAM" id="MobiDB-lite"/>
    </source>
</evidence>
<gene>
    <name evidence="3" type="ORF">LUZ62_059716</name>
</gene>
<name>A0AAV8E5C4_9POAL</name>
<organism evidence="3 4">
    <name type="scientific">Rhynchospora pubera</name>
    <dbReference type="NCBI Taxonomy" id="906938"/>
    <lineage>
        <taxon>Eukaryota</taxon>
        <taxon>Viridiplantae</taxon>
        <taxon>Streptophyta</taxon>
        <taxon>Embryophyta</taxon>
        <taxon>Tracheophyta</taxon>
        <taxon>Spermatophyta</taxon>
        <taxon>Magnoliopsida</taxon>
        <taxon>Liliopsida</taxon>
        <taxon>Poales</taxon>
        <taxon>Cyperaceae</taxon>
        <taxon>Cyperoideae</taxon>
        <taxon>Rhynchosporeae</taxon>
        <taxon>Rhynchospora</taxon>
    </lineage>
</organism>
<keyword evidence="4" id="KW-1185">Reference proteome</keyword>
<feature type="region of interest" description="Disordered" evidence="2">
    <location>
        <begin position="248"/>
        <end position="333"/>
    </location>
</feature>
<evidence type="ECO:0000313" key="3">
    <source>
        <dbReference type="EMBL" id="KAJ4775459.1"/>
    </source>
</evidence>